<dbReference type="GO" id="GO:0033567">
    <property type="term" value="P:DNA replication, Okazaki fragment processing"/>
    <property type="evidence" value="ECO:0007669"/>
    <property type="project" value="InterPro"/>
</dbReference>
<dbReference type="EC" id="2.7.7.7" evidence="5"/>
<evidence type="ECO:0000259" key="4">
    <source>
        <dbReference type="SMART" id="SM00475"/>
    </source>
</evidence>
<dbReference type="CDD" id="cd09859">
    <property type="entry name" value="PIN_53EXO"/>
    <property type="match status" value="1"/>
</dbReference>
<dbReference type="InterPro" id="IPR008918">
    <property type="entry name" value="HhH2"/>
</dbReference>
<dbReference type="InterPro" id="IPR029060">
    <property type="entry name" value="PIN-like_dom_sf"/>
</dbReference>
<keyword evidence="5" id="KW-0808">Transferase</keyword>
<dbReference type="PANTHER" id="PTHR42646">
    <property type="entry name" value="FLAP ENDONUCLEASE XNI"/>
    <property type="match status" value="1"/>
</dbReference>
<keyword evidence="3" id="KW-0238">DNA-binding</keyword>
<dbReference type="GO" id="GO:0003887">
    <property type="term" value="F:DNA-directed DNA polymerase activity"/>
    <property type="evidence" value="ECO:0007669"/>
    <property type="project" value="UniProtKB-EC"/>
</dbReference>
<dbReference type="InterPro" id="IPR036279">
    <property type="entry name" value="5-3_exonuclease_C_sf"/>
</dbReference>
<dbReference type="EMBL" id="AMFJ01034115">
    <property type="protein sequence ID" value="EKD30218.1"/>
    <property type="molecule type" value="Genomic_DNA"/>
</dbReference>
<comment type="caution">
    <text evidence="5">The sequence shown here is derived from an EMBL/GenBank/DDBJ whole genome shotgun (WGS) entry which is preliminary data.</text>
</comment>
<dbReference type="GO" id="GO:0017108">
    <property type="term" value="F:5'-flap endonuclease activity"/>
    <property type="evidence" value="ECO:0007669"/>
    <property type="project" value="InterPro"/>
</dbReference>
<dbReference type="InterPro" id="IPR002421">
    <property type="entry name" value="5-3_exonuclease"/>
</dbReference>
<evidence type="ECO:0000313" key="5">
    <source>
        <dbReference type="EMBL" id="EKD30218.1"/>
    </source>
</evidence>
<accession>K1YDA7</accession>
<dbReference type="FunFam" id="1.10.150.20:FF:000003">
    <property type="entry name" value="DNA polymerase I"/>
    <property type="match status" value="1"/>
</dbReference>
<dbReference type="AlphaFoldDB" id="K1YDA7"/>
<keyword evidence="2" id="KW-0378">Hydrolase</keyword>
<feature type="domain" description="5'-3' exonuclease" evidence="4">
    <location>
        <begin position="3"/>
        <end position="258"/>
    </location>
</feature>
<dbReference type="InterPro" id="IPR020045">
    <property type="entry name" value="DNA_polI_H3TH"/>
</dbReference>
<dbReference type="Pfam" id="PF02739">
    <property type="entry name" value="5_3_exonuc_N"/>
    <property type="match status" value="1"/>
</dbReference>
<dbReference type="Gene3D" id="3.40.50.1010">
    <property type="entry name" value="5'-nuclease"/>
    <property type="match status" value="1"/>
</dbReference>
<reference evidence="5" key="1">
    <citation type="journal article" date="2012" name="Science">
        <title>Fermentation, hydrogen, and sulfur metabolism in multiple uncultivated bacterial phyla.</title>
        <authorList>
            <person name="Wrighton K.C."/>
            <person name="Thomas B.C."/>
            <person name="Sharon I."/>
            <person name="Miller C.S."/>
            <person name="Castelle C.J."/>
            <person name="VerBerkmoes N.C."/>
            <person name="Wilkins M.J."/>
            <person name="Hettich R.L."/>
            <person name="Lipton M.S."/>
            <person name="Williams K.H."/>
            <person name="Long P.E."/>
            <person name="Banfield J.F."/>
        </authorList>
    </citation>
    <scope>NUCLEOTIDE SEQUENCE [LARGE SCALE GENOMIC DNA]</scope>
</reference>
<dbReference type="SMART" id="SM00475">
    <property type="entry name" value="53EXOc"/>
    <property type="match status" value="1"/>
</dbReference>
<dbReference type="Gene3D" id="1.10.150.20">
    <property type="entry name" value="5' to 3' exonuclease, C-terminal subdomain"/>
    <property type="match status" value="1"/>
</dbReference>
<proteinExistence type="predicted"/>
<keyword evidence="5" id="KW-0548">Nucleotidyltransferase</keyword>
<dbReference type="InterPro" id="IPR020046">
    <property type="entry name" value="5-3_exonucl_a-hlix_arch_N"/>
</dbReference>
<evidence type="ECO:0000256" key="2">
    <source>
        <dbReference type="ARBA" id="ARBA00022801"/>
    </source>
</evidence>
<organism evidence="5">
    <name type="scientific">uncultured bacterium</name>
    <name type="common">gcode 4</name>
    <dbReference type="NCBI Taxonomy" id="1234023"/>
    <lineage>
        <taxon>Bacteria</taxon>
        <taxon>environmental samples</taxon>
    </lineage>
</organism>
<evidence type="ECO:0000256" key="1">
    <source>
        <dbReference type="ARBA" id="ARBA00022722"/>
    </source>
</evidence>
<dbReference type="InterPro" id="IPR038969">
    <property type="entry name" value="FEN"/>
</dbReference>
<dbReference type="SUPFAM" id="SSF88723">
    <property type="entry name" value="PIN domain-like"/>
    <property type="match status" value="1"/>
</dbReference>
<gene>
    <name evidence="5" type="primary">polA</name>
    <name evidence="5" type="ORF">ACD_78C00115G0002</name>
</gene>
<protein>
    <submittedName>
        <fullName evidence="5">DNA polymerase I</fullName>
        <ecNumber evidence="5">2.7.7.7</ecNumber>
    </submittedName>
</protein>
<dbReference type="SMART" id="SM00279">
    <property type="entry name" value="HhH2"/>
    <property type="match status" value="1"/>
</dbReference>
<name>K1YDA7_9BACT</name>
<dbReference type="GO" id="GO:0008409">
    <property type="term" value="F:5'-3' exonuclease activity"/>
    <property type="evidence" value="ECO:0007669"/>
    <property type="project" value="InterPro"/>
</dbReference>
<sequence length="397" mass="45287">MSKKIYIIDGYNFLYRVFYAIPPFSLKDGTPVNAVFGMAKILLALHREDRPDYLIFTLDSKSKARLELYPEYKGTRDRMPDNLKIQESIIMGMLQIMGIKHLKVDGYEADDIIGTLVTDLGRDKENSIFILSGDKDLYQFIDGNVAIYDTMKHKIYHTAEAREKFAVDPKHIVDYLAICGDASDNIPGIPGFGPKKAESLINEYGTLENIYANIENIPGKTRETLEINREIAFVSKKLATIDTEVPLDNFSLEEHIFASREFLTSEVIAFFTAYDFRSLLPKEHIQTKDFSSLKLQQIPIRWESEINKCLELLKKTKKISLATYGERFALLGGTLYFGGEEIYVFETAAIDMKPFFREILSGEYKIIGYDLKKDLERIEAYLNGSIGEVKTGQMGLF</sequence>
<dbReference type="Pfam" id="PF01367">
    <property type="entry name" value="5_3_exonuc"/>
    <property type="match status" value="1"/>
</dbReference>
<dbReference type="SUPFAM" id="SSF47807">
    <property type="entry name" value="5' to 3' exonuclease, C-terminal subdomain"/>
    <property type="match status" value="1"/>
</dbReference>
<evidence type="ECO:0000256" key="3">
    <source>
        <dbReference type="ARBA" id="ARBA00023125"/>
    </source>
</evidence>
<dbReference type="GO" id="GO:0003677">
    <property type="term" value="F:DNA binding"/>
    <property type="evidence" value="ECO:0007669"/>
    <property type="project" value="UniProtKB-KW"/>
</dbReference>
<keyword evidence="1" id="KW-0540">Nuclease</keyword>
<dbReference type="CDD" id="cd09898">
    <property type="entry name" value="H3TH_53EXO"/>
    <property type="match status" value="1"/>
</dbReference>
<dbReference type="PANTHER" id="PTHR42646:SF2">
    <property type="entry name" value="5'-3' EXONUCLEASE FAMILY PROTEIN"/>
    <property type="match status" value="1"/>
</dbReference>